<dbReference type="Gene3D" id="1.10.720.30">
    <property type="entry name" value="SAP domain"/>
    <property type="match status" value="1"/>
</dbReference>
<dbReference type="AlphaFoldDB" id="A0A5R9IP82"/>
<dbReference type="OrthoDB" id="9806870at2"/>
<accession>A0A5R9IP82</accession>
<keyword evidence="2" id="KW-0238">DNA-binding</keyword>
<dbReference type="EMBL" id="VCBC01000003">
    <property type="protein sequence ID" value="TLU67354.1"/>
    <property type="molecule type" value="Genomic_DNA"/>
</dbReference>
<proteinExistence type="predicted"/>
<protein>
    <submittedName>
        <fullName evidence="2">DNA-binding protein VF530</fullName>
    </submittedName>
</protein>
<gene>
    <name evidence="2" type="ORF">FE810_03475</name>
</gene>
<evidence type="ECO:0000256" key="1">
    <source>
        <dbReference type="SAM" id="MobiDB-lite"/>
    </source>
</evidence>
<dbReference type="InterPro" id="IPR018668">
    <property type="entry name" value="DNA-binding_VF530-like"/>
</dbReference>
<dbReference type="Pfam" id="PF09905">
    <property type="entry name" value="VF530"/>
    <property type="match status" value="1"/>
</dbReference>
<comment type="caution">
    <text evidence="2">The sequence shown here is derived from an EMBL/GenBank/DDBJ whole genome shotgun (WGS) entry which is preliminary data.</text>
</comment>
<sequence>MYTPEEYENNPLHGTSLEQVLTQLVDHYGWDILAAYINLNCFKQNPSIKASLKFLKKTDWAQQKVESFYLYQFKNLPRASDAMFELPPRDRIVPMEQKPKDPQELSVEDGMRLQEKRAQSARDRDNRSASDSRGNRNQRDTSYSSKSQDKPYRQQATKETPRKPVESKEAGKFDPYADFKNK</sequence>
<name>A0A5R9IP82_9GAMM</name>
<feature type="compositionally biased region" description="Basic and acidic residues" evidence="1">
    <location>
        <begin position="159"/>
        <end position="182"/>
    </location>
</feature>
<evidence type="ECO:0000313" key="2">
    <source>
        <dbReference type="EMBL" id="TLU67354.1"/>
    </source>
</evidence>
<evidence type="ECO:0000313" key="3">
    <source>
        <dbReference type="Proteomes" id="UP000307790"/>
    </source>
</evidence>
<keyword evidence="3" id="KW-1185">Reference proteome</keyword>
<feature type="region of interest" description="Disordered" evidence="1">
    <location>
        <begin position="87"/>
        <end position="182"/>
    </location>
</feature>
<dbReference type="GO" id="GO:0003677">
    <property type="term" value="F:DNA binding"/>
    <property type="evidence" value="ECO:0007669"/>
    <property type="project" value="UniProtKB-KW"/>
</dbReference>
<dbReference type="InterPro" id="IPR036361">
    <property type="entry name" value="SAP_dom_sf"/>
</dbReference>
<feature type="compositionally biased region" description="Basic and acidic residues" evidence="1">
    <location>
        <begin position="87"/>
        <end position="139"/>
    </location>
</feature>
<dbReference type="Proteomes" id="UP000307790">
    <property type="component" value="Unassembled WGS sequence"/>
</dbReference>
<organism evidence="2 3">
    <name type="scientific">Thalassotalea litorea</name>
    <dbReference type="NCBI Taxonomy" id="2020715"/>
    <lineage>
        <taxon>Bacteria</taxon>
        <taxon>Pseudomonadati</taxon>
        <taxon>Pseudomonadota</taxon>
        <taxon>Gammaproteobacteria</taxon>
        <taxon>Alteromonadales</taxon>
        <taxon>Colwelliaceae</taxon>
        <taxon>Thalassotalea</taxon>
    </lineage>
</organism>
<reference evidence="2 3" key="1">
    <citation type="submission" date="2019-05" db="EMBL/GenBank/DDBJ databases">
        <title>Genome sequences of Thalassotalea litorea 1K03283.</title>
        <authorList>
            <person name="Zhang D."/>
        </authorList>
    </citation>
    <scope>NUCLEOTIDE SEQUENCE [LARGE SCALE GENOMIC DNA]</scope>
    <source>
        <strain evidence="2 3">MCCC 1K03283</strain>
    </source>
</reference>